<evidence type="ECO:0000256" key="3">
    <source>
        <dbReference type="ARBA" id="ARBA00023134"/>
    </source>
</evidence>
<dbReference type="OMA" id="NEMYEWA"/>
<dbReference type="Pfam" id="PF04548">
    <property type="entry name" value="AIG1"/>
    <property type="match status" value="1"/>
</dbReference>
<keyword evidence="3" id="KW-0342">GTP-binding</keyword>
<dbReference type="InterPro" id="IPR006703">
    <property type="entry name" value="G_AIG1"/>
</dbReference>
<comment type="similarity">
    <text evidence="1">Belongs to the TRAFAC class TrmE-Era-EngA-EngB-Septin-like GTPase superfamily. AIG1/Toc34/Toc159-like paraseptin GTPase family. IAN subfamily.</text>
</comment>
<evidence type="ECO:0000256" key="4">
    <source>
        <dbReference type="SAM" id="MobiDB-lite"/>
    </source>
</evidence>
<keyword evidence="7" id="KW-1185">Reference proteome</keyword>
<feature type="domain" description="AIG1-type G" evidence="5">
    <location>
        <begin position="18"/>
        <end position="216"/>
    </location>
</feature>
<dbReference type="Gene3D" id="3.40.50.300">
    <property type="entry name" value="P-loop containing nucleotide triphosphate hydrolases"/>
    <property type="match status" value="1"/>
</dbReference>
<dbReference type="Ensembl" id="ENSSGRT00000015450.1">
    <property type="protein sequence ID" value="ENSSGRP00000014300.1"/>
    <property type="gene ID" value="ENSSGRG00000008954.1"/>
</dbReference>
<dbReference type="CDD" id="cd01852">
    <property type="entry name" value="AIG1"/>
    <property type="match status" value="1"/>
</dbReference>
<dbReference type="PROSITE" id="PS51720">
    <property type="entry name" value="G_AIG1"/>
    <property type="match status" value="1"/>
</dbReference>
<feature type="compositionally biased region" description="Low complexity" evidence="4">
    <location>
        <begin position="248"/>
        <end position="258"/>
    </location>
</feature>
<reference evidence="6" key="2">
    <citation type="submission" date="2025-09" db="UniProtKB">
        <authorList>
            <consortium name="Ensembl"/>
        </authorList>
    </citation>
    <scope>IDENTIFICATION</scope>
</reference>
<evidence type="ECO:0000313" key="7">
    <source>
        <dbReference type="Proteomes" id="UP000472262"/>
    </source>
</evidence>
<reference evidence="6" key="1">
    <citation type="submission" date="2025-08" db="UniProtKB">
        <authorList>
            <consortium name="Ensembl"/>
        </authorList>
    </citation>
    <scope>IDENTIFICATION</scope>
</reference>
<dbReference type="PANTHER" id="PTHR10903:SF186">
    <property type="entry name" value="GTPASE IMAP FAMILY MEMBER 4-LIKE-RELATED"/>
    <property type="match status" value="1"/>
</dbReference>
<sequence length="266" mass="30505">MYFSLFLLKHVGARLQNIGNINIVLLGKTGVGKSSTGNTILGKNIFKCKKSLKSVTQSCECGESVVEGRHVSVVDTPGFFDTTLPEEKLAEELAQSVFLSTPGPHAFLFVLPTDRFTEQEEEVCKEIKMMFGQDVLKYLILLFTHGDDIELETFESEVNEHEMLKKIVKSCQGYHIFNNKDQTNREQVNDLLQKIDIMTEQNEGKHYSNEIYEEAKRTKQEEEQRKKDQDIFYPLASTTQDFESDFSQKQQKLTQKKQISSTINQQ</sequence>
<dbReference type="InterPro" id="IPR045058">
    <property type="entry name" value="GIMA/IAN/Toc"/>
</dbReference>
<dbReference type="GO" id="GO:0005525">
    <property type="term" value="F:GTP binding"/>
    <property type="evidence" value="ECO:0007669"/>
    <property type="project" value="UniProtKB-KW"/>
</dbReference>
<dbReference type="FunFam" id="3.40.50.300:FF:000366">
    <property type="entry name" value="GTPase, IMAP family member 2"/>
    <property type="match status" value="1"/>
</dbReference>
<evidence type="ECO:0000259" key="5">
    <source>
        <dbReference type="PROSITE" id="PS51720"/>
    </source>
</evidence>
<dbReference type="InterPro" id="IPR027417">
    <property type="entry name" value="P-loop_NTPase"/>
</dbReference>
<protein>
    <recommendedName>
        <fullName evidence="5">AIG1-type G domain-containing protein</fullName>
    </recommendedName>
</protein>
<evidence type="ECO:0000256" key="2">
    <source>
        <dbReference type="ARBA" id="ARBA00022741"/>
    </source>
</evidence>
<organism evidence="6 7">
    <name type="scientific">Sinocyclocheilus grahami</name>
    <name type="common">Dianchi golden-line fish</name>
    <name type="synonym">Barbus grahami</name>
    <dbReference type="NCBI Taxonomy" id="75366"/>
    <lineage>
        <taxon>Eukaryota</taxon>
        <taxon>Metazoa</taxon>
        <taxon>Chordata</taxon>
        <taxon>Craniata</taxon>
        <taxon>Vertebrata</taxon>
        <taxon>Euteleostomi</taxon>
        <taxon>Actinopterygii</taxon>
        <taxon>Neopterygii</taxon>
        <taxon>Teleostei</taxon>
        <taxon>Ostariophysi</taxon>
        <taxon>Cypriniformes</taxon>
        <taxon>Cyprinidae</taxon>
        <taxon>Cyprininae</taxon>
        <taxon>Sinocyclocheilus</taxon>
    </lineage>
</organism>
<dbReference type="PANTHER" id="PTHR10903">
    <property type="entry name" value="GTPASE, IMAP FAMILY MEMBER-RELATED"/>
    <property type="match status" value="1"/>
</dbReference>
<accession>A0A672KWL5</accession>
<proteinExistence type="inferred from homology"/>
<dbReference type="AlphaFoldDB" id="A0A672KWL5"/>
<evidence type="ECO:0000313" key="6">
    <source>
        <dbReference type="Ensembl" id="ENSSGRP00000014300.1"/>
    </source>
</evidence>
<feature type="region of interest" description="Disordered" evidence="4">
    <location>
        <begin position="242"/>
        <end position="266"/>
    </location>
</feature>
<dbReference type="InParanoid" id="A0A672KWL5"/>
<dbReference type="Proteomes" id="UP000472262">
    <property type="component" value="Unassembled WGS sequence"/>
</dbReference>
<keyword evidence="2" id="KW-0547">Nucleotide-binding</keyword>
<name>A0A672KWL5_SINGR</name>
<evidence type="ECO:0000256" key="1">
    <source>
        <dbReference type="ARBA" id="ARBA00008535"/>
    </source>
</evidence>
<dbReference type="SUPFAM" id="SSF52540">
    <property type="entry name" value="P-loop containing nucleoside triphosphate hydrolases"/>
    <property type="match status" value="1"/>
</dbReference>